<name>A0A9X1SU60_9ACTN</name>
<evidence type="ECO:0000313" key="1">
    <source>
        <dbReference type="EMBL" id="MCD5312101.1"/>
    </source>
</evidence>
<accession>A0A9X1SU60</accession>
<gene>
    <name evidence="1" type="ORF">LR394_14415</name>
</gene>
<proteinExistence type="predicted"/>
<protein>
    <submittedName>
        <fullName evidence="1">Uncharacterized protein</fullName>
    </submittedName>
</protein>
<dbReference type="EMBL" id="JAJOMB010000006">
    <property type="protein sequence ID" value="MCD5312101.1"/>
    <property type="molecule type" value="Genomic_DNA"/>
</dbReference>
<dbReference type="Proteomes" id="UP001138997">
    <property type="component" value="Unassembled WGS sequence"/>
</dbReference>
<dbReference type="AlphaFoldDB" id="A0A9X1SU60"/>
<comment type="caution">
    <text evidence="1">The sequence shown here is derived from an EMBL/GenBank/DDBJ whole genome shotgun (WGS) entry which is preliminary data.</text>
</comment>
<sequence>MHVEVPGWLHGVYPELYERERLSFYDLCVELAIYAHHPESDVREAAQIRIAELLSGRNHIEALIW</sequence>
<dbReference type="RefSeq" id="WP_231441974.1">
    <property type="nucleotide sequence ID" value="NZ_JAJOMB010000006.1"/>
</dbReference>
<keyword evidence="2" id="KW-1185">Reference proteome</keyword>
<evidence type="ECO:0000313" key="2">
    <source>
        <dbReference type="Proteomes" id="UP001138997"/>
    </source>
</evidence>
<reference evidence="1" key="1">
    <citation type="submission" date="2021-11" db="EMBL/GenBank/DDBJ databases">
        <title>Streptomyces corallinus and Kineosporia corallina sp. nov., two new coral-derived marine actinobacteria.</title>
        <authorList>
            <person name="Buangrab K."/>
            <person name="Sutthacheep M."/>
            <person name="Yeemin T."/>
            <person name="Harunari E."/>
            <person name="Igarashi Y."/>
            <person name="Sripreechasak P."/>
            <person name="Kanchanasin P."/>
            <person name="Tanasupawat S."/>
            <person name="Phongsopitanun W."/>
        </authorList>
    </citation>
    <scope>NUCLEOTIDE SEQUENCE</scope>
    <source>
        <strain evidence="1">JCM 31032</strain>
    </source>
</reference>
<organism evidence="1 2">
    <name type="scientific">Kineosporia babensis</name>
    <dbReference type="NCBI Taxonomy" id="499548"/>
    <lineage>
        <taxon>Bacteria</taxon>
        <taxon>Bacillati</taxon>
        <taxon>Actinomycetota</taxon>
        <taxon>Actinomycetes</taxon>
        <taxon>Kineosporiales</taxon>
        <taxon>Kineosporiaceae</taxon>
        <taxon>Kineosporia</taxon>
    </lineage>
</organism>